<accession>A0ABV2ID78</accession>
<comment type="similarity">
    <text evidence="2 4">Belongs to the bacterial solute-binding protein 3 family.</text>
</comment>
<dbReference type="Proteomes" id="UP001549164">
    <property type="component" value="Unassembled WGS sequence"/>
</dbReference>
<dbReference type="InterPro" id="IPR018313">
    <property type="entry name" value="SBP_3_CS"/>
</dbReference>
<evidence type="ECO:0000313" key="8">
    <source>
        <dbReference type="Proteomes" id="UP001549164"/>
    </source>
</evidence>
<gene>
    <name evidence="7" type="ORF">ABID12_002826</name>
</gene>
<organism evidence="7 8">
    <name type="scientific">Martelella mangrovi</name>
    <dbReference type="NCBI Taxonomy" id="1397477"/>
    <lineage>
        <taxon>Bacteria</taxon>
        <taxon>Pseudomonadati</taxon>
        <taxon>Pseudomonadota</taxon>
        <taxon>Alphaproteobacteria</taxon>
        <taxon>Hyphomicrobiales</taxon>
        <taxon>Aurantimonadaceae</taxon>
        <taxon>Martelella</taxon>
    </lineage>
</organism>
<evidence type="ECO:0000256" key="5">
    <source>
        <dbReference type="SAM" id="SignalP"/>
    </source>
</evidence>
<dbReference type="SUPFAM" id="SSF53850">
    <property type="entry name" value="Periplasmic binding protein-like II"/>
    <property type="match status" value="1"/>
</dbReference>
<reference evidence="7 8" key="1">
    <citation type="submission" date="2024-06" db="EMBL/GenBank/DDBJ databases">
        <title>Genomic Encyclopedia of Type Strains, Phase IV (KMG-IV): sequencing the most valuable type-strain genomes for metagenomic binning, comparative biology and taxonomic classification.</title>
        <authorList>
            <person name="Goeker M."/>
        </authorList>
    </citation>
    <scope>NUCLEOTIDE SEQUENCE [LARGE SCALE GENOMIC DNA]</scope>
    <source>
        <strain evidence="7 8">DSM 28102</strain>
    </source>
</reference>
<feature type="domain" description="Solute-binding protein family 3/N-terminal" evidence="6">
    <location>
        <begin position="35"/>
        <end position="256"/>
    </location>
</feature>
<dbReference type="EMBL" id="JBEPLY010000010">
    <property type="protein sequence ID" value="MET3600875.1"/>
    <property type="molecule type" value="Genomic_DNA"/>
</dbReference>
<name>A0ABV2ID78_9HYPH</name>
<dbReference type="PANTHER" id="PTHR35936:SF37">
    <property type="entry name" value="AMINO ACID ABC TRANSPORTER SUBSTRATE-BINDING PROTEIN"/>
    <property type="match status" value="1"/>
</dbReference>
<keyword evidence="8" id="KW-1185">Reference proteome</keyword>
<evidence type="ECO:0000256" key="1">
    <source>
        <dbReference type="ARBA" id="ARBA00004196"/>
    </source>
</evidence>
<sequence length="261" mass="27642">MKSTILRAVIGIGIAALLAVPAAARSLEDIVESGVIRVAVPQDGPPFGMTDANLELVGYDIDMAKLVAEKLGVDLEMTSVIGANRVPYLTSGRVDIVISSLGRNPQRAEVIDFTNEAYAPFFSGAFGPADLDVSSADDLADMSVSVARGSIEDLAITDMAPESTEIRRFEDGSTTMAAFLSGQVDVVVTANVVAATILATDPERRPETLFVIAESPCYIGLPKGEAELQTALDDIIVAAKEDGTLNAMSEQWFYQPLPEGF</sequence>
<comment type="subcellular location">
    <subcellularLocation>
        <location evidence="1">Cell envelope</location>
    </subcellularLocation>
</comment>
<evidence type="ECO:0000256" key="3">
    <source>
        <dbReference type="ARBA" id="ARBA00022729"/>
    </source>
</evidence>
<comment type="caution">
    <text evidence="7">The sequence shown here is derived from an EMBL/GenBank/DDBJ whole genome shotgun (WGS) entry which is preliminary data.</text>
</comment>
<evidence type="ECO:0000313" key="7">
    <source>
        <dbReference type="EMBL" id="MET3600875.1"/>
    </source>
</evidence>
<feature type="signal peptide" evidence="5">
    <location>
        <begin position="1"/>
        <end position="24"/>
    </location>
</feature>
<evidence type="ECO:0000256" key="2">
    <source>
        <dbReference type="ARBA" id="ARBA00010333"/>
    </source>
</evidence>
<evidence type="ECO:0000259" key="6">
    <source>
        <dbReference type="SMART" id="SM00062"/>
    </source>
</evidence>
<evidence type="ECO:0000256" key="4">
    <source>
        <dbReference type="RuleBase" id="RU003744"/>
    </source>
</evidence>
<dbReference type="PROSITE" id="PS01039">
    <property type="entry name" value="SBP_BACTERIAL_3"/>
    <property type="match status" value="1"/>
</dbReference>
<protein>
    <submittedName>
        <fullName evidence="7">Polar amino acid transport system substrate-binding protein</fullName>
    </submittedName>
</protein>
<dbReference type="PANTHER" id="PTHR35936">
    <property type="entry name" value="MEMBRANE-BOUND LYTIC MUREIN TRANSGLYCOSYLASE F"/>
    <property type="match status" value="1"/>
</dbReference>
<dbReference type="Gene3D" id="3.40.190.10">
    <property type="entry name" value="Periplasmic binding protein-like II"/>
    <property type="match status" value="2"/>
</dbReference>
<dbReference type="Pfam" id="PF00497">
    <property type="entry name" value="SBP_bac_3"/>
    <property type="match status" value="1"/>
</dbReference>
<dbReference type="InterPro" id="IPR001638">
    <property type="entry name" value="Solute-binding_3/MltF_N"/>
</dbReference>
<keyword evidence="3 5" id="KW-0732">Signal</keyword>
<proteinExistence type="inferred from homology"/>
<feature type="chain" id="PRO_5045060023" evidence="5">
    <location>
        <begin position="25"/>
        <end position="261"/>
    </location>
</feature>
<dbReference type="SMART" id="SM00062">
    <property type="entry name" value="PBPb"/>
    <property type="match status" value="1"/>
</dbReference>